<accession>A0ABW2W226</accession>
<keyword evidence="4" id="KW-0378">Hydrolase</keyword>
<dbReference type="SUPFAM" id="SSF47413">
    <property type="entry name" value="lambda repressor-like DNA-binding domains"/>
    <property type="match status" value="1"/>
</dbReference>
<keyword evidence="4" id="KW-0255">Endonuclease</keyword>
<dbReference type="Pfam" id="PF17765">
    <property type="entry name" value="MLTR_LBD"/>
    <property type="match status" value="1"/>
</dbReference>
<dbReference type="Proteomes" id="UP001596957">
    <property type="component" value="Unassembled WGS sequence"/>
</dbReference>
<dbReference type="InterPro" id="IPR010095">
    <property type="entry name" value="Cas12f1-like_TNB"/>
</dbReference>
<dbReference type="RefSeq" id="WP_381302000.1">
    <property type="nucleotide sequence ID" value="NZ_JBHTEC010000009.1"/>
</dbReference>
<reference evidence="5" key="1">
    <citation type="journal article" date="2019" name="Int. J. Syst. Evol. Microbiol.">
        <title>The Global Catalogue of Microorganisms (GCM) 10K type strain sequencing project: providing services to taxonomists for standard genome sequencing and annotation.</title>
        <authorList>
            <consortium name="The Broad Institute Genomics Platform"/>
            <consortium name="The Broad Institute Genome Sequencing Center for Infectious Disease"/>
            <person name="Wu L."/>
            <person name="Ma J."/>
        </authorList>
    </citation>
    <scope>NUCLEOTIDE SEQUENCE [LARGE SCALE GENOMIC DNA]</scope>
    <source>
        <strain evidence="5">CGMCC 4.7198</strain>
    </source>
</reference>
<dbReference type="InterPro" id="IPR010982">
    <property type="entry name" value="Lambda_DNA-bd_dom_sf"/>
</dbReference>
<dbReference type="CDD" id="cd00093">
    <property type="entry name" value="HTH_XRE"/>
    <property type="match status" value="1"/>
</dbReference>
<sequence length="397" mass="43812">MASEQSTSRSGGMELGRFLYARRTQTRPDQVGLTAGTGLRRTPGLRREELATLAGMSIDYYVRLERGKETRPSPSVLDALARALRLDDAEHRHLRELATQAARYAPELPPPPSRTVRPHLKLVLETLRPSPAYIISRSMDLLAWNPGGLALYAGLADWPATQRNLARYLFLHPAARTLFRDDWEYQVRGCVARLRAQAGLDPDAPDLTSLVGELKRSQRELSRKQKGSKNREKARLKVARAHAQVTDARREFHHQLSTKLIRDNQAIGVEDLAVKGLARTRLAKSVHDAGWAQFVAMLEYKAARYGRTLVKIGRFEPTSQTCSACGIKNGPKPLNVREWTCTACGTLHDRDHNAAINVKTAAGLAVTACGAPVRPGLVPAQREETGSHGSPPEPRAA</sequence>
<feature type="region of interest" description="Disordered" evidence="2">
    <location>
        <begin position="376"/>
        <end position="397"/>
    </location>
</feature>
<dbReference type="PANTHER" id="PTHR35010:SF2">
    <property type="entry name" value="BLL4672 PROTEIN"/>
    <property type="match status" value="1"/>
</dbReference>
<proteinExistence type="predicted"/>
<evidence type="ECO:0000259" key="3">
    <source>
        <dbReference type="PROSITE" id="PS50943"/>
    </source>
</evidence>
<keyword evidence="5" id="KW-1185">Reference proteome</keyword>
<dbReference type="Gene3D" id="1.10.260.40">
    <property type="entry name" value="lambda repressor-like DNA-binding domains"/>
    <property type="match status" value="1"/>
</dbReference>
<name>A0ABW2W226_9ACTN</name>
<dbReference type="InterPro" id="IPR001387">
    <property type="entry name" value="Cro/C1-type_HTH"/>
</dbReference>
<dbReference type="Pfam" id="PF07282">
    <property type="entry name" value="Cas12f1-like_TNB"/>
    <property type="match status" value="1"/>
</dbReference>
<feature type="domain" description="HTH cro/C1-type" evidence="3">
    <location>
        <begin position="44"/>
        <end position="91"/>
    </location>
</feature>
<dbReference type="NCBIfam" id="NF040570">
    <property type="entry name" value="guided_TnpB"/>
    <property type="match status" value="1"/>
</dbReference>
<evidence type="ECO:0000256" key="1">
    <source>
        <dbReference type="ARBA" id="ARBA00023125"/>
    </source>
</evidence>
<evidence type="ECO:0000256" key="2">
    <source>
        <dbReference type="SAM" id="MobiDB-lite"/>
    </source>
</evidence>
<comment type="caution">
    <text evidence="4">The sequence shown here is derived from an EMBL/GenBank/DDBJ whole genome shotgun (WGS) entry which is preliminary data.</text>
</comment>
<evidence type="ECO:0000313" key="4">
    <source>
        <dbReference type="EMBL" id="MFD0289563.1"/>
    </source>
</evidence>
<dbReference type="PROSITE" id="PS50943">
    <property type="entry name" value="HTH_CROC1"/>
    <property type="match status" value="1"/>
</dbReference>
<dbReference type="EMBL" id="JBHTEC010000009">
    <property type="protein sequence ID" value="MFD0289563.1"/>
    <property type="molecule type" value="Genomic_DNA"/>
</dbReference>
<dbReference type="GO" id="GO:0004519">
    <property type="term" value="F:endonuclease activity"/>
    <property type="evidence" value="ECO:0007669"/>
    <property type="project" value="UniProtKB-KW"/>
</dbReference>
<keyword evidence="1" id="KW-0238">DNA-binding</keyword>
<dbReference type="PANTHER" id="PTHR35010">
    <property type="entry name" value="BLL4672 PROTEIN-RELATED"/>
    <property type="match status" value="1"/>
</dbReference>
<evidence type="ECO:0000313" key="5">
    <source>
        <dbReference type="Proteomes" id="UP001596957"/>
    </source>
</evidence>
<dbReference type="SMART" id="SM00530">
    <property type="entry name" value="HTH_XRE"/>
    <property type="match status" value="1"/>
</dbReference>
<dbReference type="InterPro" id="IPR041413">
    <property type="entry name" value="MLTR_LBD"/>
</dbReference>
<dbReference type="Gene3D" id="3.30.450.180">
    <property type="match status" value="1"/>
</dbReference>
<keyword evidence="4" id="KW-0540">Nuclease</keyword>
<organism evidence="4 5">
    <name type="scientific">Streptomyces lutosisoli</name>
    <dbReference type="NCBI Taxonomy" id="2665721"/>
    <lineage>
        <taxon>Bacteria</taxon>
        <taxon>Bacillati</taxon>
        <taxon>Actinomycetota</taxon>
        <taxon>Actinomycetes</taxon>
        <taxon>Kitasatosporales</taxon>
        <taxon>Streptomycetaceae</taxon>
        <taxon>Streptomyces</taxon>
    </lineage>
</organism>
<protein>
    <submittedName>
        <fullName evidence="4">RNA-guided endonuclease TnpB family protein</fullName>
    </submittedName>
</protein>
<gene>
    <name evidence="4" type="ORF">ACFQZP_49845</name>
</gene>
<dbReference type="Pfam" id="PF13560">
    <property type="entry name" value="HTH_31"/>
    <property type="match status" value="1"/>
</dbReference>